<feature type="compositionally biased region" description="Low complexity" evidence="9">
    <location>
        <begin position="21"/>
        <end position="47"/>
    </location>
</feature>
<keyword evidence="8" id="KW-0472">Membrane</keyword>
<keyword evidence="4" id="KW-0547">Nucleotide-binding</keyword>
<keyword evidence="5 11" id="KW-0067">ATP-binding</keyword>
<dbReference type="InterPro" id="IPR017871">
    <property type="entry name" value="ABC_transporter-like_CS"/>
</dbReference>
<dbReference type="InterPro" id="IPR018449">
    <property type="entry name" value="NIL_domain"/>
</dbReference>
<evidence type="ECO:0000313" key="11">
    <source>
        <dbReference type="EMBL" id="MBA9064623.1"/>
    </source>
</evidence>
<keyword evidence="6" id="KW-1278">Translocase</keyword>
<evidence type="ECO:0000256" key="2">
    <source>
        <dbReference type="ARBA" id="ARBA00022448"/>
    </source>
</evidence>
<evidence type="ECO:0000256" key="5">
    <source>
        <dbReference type="ARBA" id="ARBA00022840"/>
    </source>
</evidence>
<comment type="caution">
    <text evidence="11">The sequence shown here is derived from an EMBL/GenBank/DDBJ whole genome shotgun (WGS) entry which is preliminary data.</text>
</comment>
<evidence type="ECO:0000256" key="8">
    <source>
        <dbReference type="ARBA" id="ARBA00023136"/>
    </source>
</evidence>
<evidence type="ECO:0000256" key="1">
    <source>
        <dbReference type="ARBA" id="ARBA00005417"/>
    </source>
</evidence>
<evidence type="ECO:0000256" key="9">
    <source>
        <dbReference type="SAM" id="MobiDB-lite"/>
    </source>
</evidence>
<sequence length="393" mass="40874">MAELMVGLVFDSLHTPGTPVATGRRSPAAAATAPGPAAGPAAAPGRRPGTVRFEAVSKTYPSAAGPVRALDSVDLAIPAGAIFGIIGRSGAGKSSLLRMVNRLEAPTSGRVLVDGAPVDALDTDGLVALRRRVGMIFQHFNLLAAKTVRQNVALPLTVAGVPRSAIGPRVAEALRLVGLEDKADTYPSRLSGGQKQRVGIARALVSDPEILLCDEATSALDPETTLAILDLLRDINRRLGITIILITHEMHVIREICSDVVVLERGRVVETGPVWRVFGAPEHPTTQALLEPLTRGLPPDLADRLQPLPTPGGSAILRITWAGQGTPDLSGLAVAAGTPVRLLQAGIERIQGHAVGRMLVAVPGADPDVEARLRALGGAVERLGYVAPEAEAG</sequence>
<dbReference type="SUPFAM" id="SSF55021">
    <property type="entry name" value="ACT-like"/>
    <property type="match status" value="1"/>
</dbReference>
<evidence type="ECO:0000256" key="4">
    <source>
        <dbReference type="ARBA" id="ARBA00022741"/>
    </source>
</evidence>
<dbReference type="EMBL" id="JACJIM010000006">
    <property type="protein sequence ID" value="MBA9064623.1"/>
    <property type="molecule type" value="Genomic_DNA"/>
</dbReference>
<dbReference type="Gene3D" id="3.30.70.260">
    <property type="match status" value="1"/>
</dbReference>
<protein>
    <submittedName>
        <fullName evidence="11">D-methionine transport system ATP-binding protein</fullName>
    </submittedName>
</protein>
<dbReference type="GO" id="GO:0005524">
    <property type="term" value="F:ATP binding"/>
    <property type="evidence" value="ECO:0007669"/>
    <property type="project" value="UniProtKB-KW"/>
</dbReference>
<keyword evidence="2" id="KW-0813">Transport</keyword>
<feature type="domain" description="ABC transporter" evidence="10">
    <location>
        <begin position="51"/>
        <end position="290"/>
    </location>
</feature>
<evidence type="ECO:0000256" key="7">
    <source>
        <dbReference type="ARBA" id="ARBA00022970"/>
    </source>
</evidence>
<dbReference type="PANTHER" id="PTHR43166:SF30">
    <property type="entry name" value="METHIONINE IMPORT ATP-BINDING PROTEIN METN"/>
    <property type="match status" value="1"/>
</dbReference>
<feature type="region of interest" description="Disordered" evidence="9">
    <location>
        <begin position="16"/>
        <end position="47"/>
    </location>
</feature>
<dbReference type="SUPFAM" id="SSF52540">
    <property type="entry name" value="P-loop containing nucleoside triphosphate hydrolases"/>
    <property type="match status" value="1"/>
</dbReference>
<dbReference type="Pfam" id="PF09383">
    <property type="entry name" value="NIL"/>
    <property type="match status" value="1"/>
</dbReference>
<evidence type="ECO:0000256" key="6">
    <source>
        <dbReference type="ARBA" id="ARBA00022967"/>
    </source>
</evidence>
<gene>
    <name evidence="11" type="ORF">GGQ91_004029</name>
</gene>
<dbReference type="Proteomes" id="UP000565455">
    <property type="component" value="Unassembled WGS sequence"/>
</dbReference>
<dbReference type="SMART" id="SM00930">
    <property type="entry name" value="NIL"/>
    <property type="match status" value="1"/>
</dbReference>
<dbReference type="PROSITE" id="PS00211">
    <property type="entry name" value="ABC_TRANSPORTER_1"/>
    <property type="match status" value="1"/>
</dbReference>
<dbReference type="PROSITE" id="PS50893">
    <property type="entry name" value="ABC_TRANSPORTER_2"/>
    <property type="match status" value="1"/>
</dbReference>
<proteinExistence type="inferred from homology"/>
<reference evidence="11 12" key="1">
    <citation type="submission" date="2020-08" db="EMBL/GenBank/DDBJ databases">
        <title>Genomic Encyclopedia of Type Strains, Phase IV (KMG-IV): sequencing the most valuable type-strain genomes for metagenomic binning, comparative biology and taxonomic classification.</title>
        <authorList>
            <person name="Goeker M."/>
        </authorList>
    </citation>
    <scope>NUCLEOTIDE SEQUENCE [LARGE SCALE GENOMIC DNA]</scope>
    <source>
        <strain evidence="11 12">DSM 5686</strain>
    </source>
</reference>
<dbReference type="Pfam" id="PF00005">
    <property type="entry name" value="ABC_tran"/>
    <property type="match status" value="1"/>
</dbReference>
<dbReference type="InterPro" id="IPR027417">
    <property type="entry name" value="P-loop_NTPase"/>
</dbReference>
<dbReference type="PANTHER" id="PTHR43166">
    <property type="entry name" value="AMINO ACID IMPORT ATP-BINDING PROTEIN"/>
    <property type="match status" value="1"/>
</dbReference>
<name>A0ABR6DFR8_9HYPH</name>
<accession>A0ABR6DFR8</accession>
<dbReference type="InterPro" id="IPR050086">
    <property type="entry name" value="MetN_ABC_transporter-like"/>
</dbReference>
<dbReference type="SMART" id="SM00382">
    <property type="entry name" value="AAA"/>
    <property type="match status" value="1"/>
</dbReference>
<dbReference type="InterPro" id="IPR041701">
    <property type="entry name" value="MetN_ABC"/>
</dbReference>
<evidence type="ECO:0000256" key="3">
    <source>
        <dbReference type="ARBA" id="ARBA00022475"/>
    </source>
</evidence>
<comment type="similarity">
    <text evidence="1">Belongs to the ABC transporter superfamily.</text>
</comment>
<organism evidence="11 12">
    <name type="scientific">Methylobacterium fujisawaense</name>
    <dbReference type="NCBI Taxonomy" id="107400"/>
    <lineage>
        <taxon>Bacteria</taxon>
        <taxon>Pseudomonadati</taxon>
        <taxon>Pseudomonadota</taxon>
        <taxon>Alphaproteobacteria</taxon>
        <taxon>Hyphomicrobiales</taxon>
        <taxon>Methylobacteriaceae</taxon>
        <taxon>Methylobacterium</taxon>
    </lineage>
</organism>
<dbReference type="InterPro" id="IPR045865">
    <property type="entry name" value="ACT-like_dom_sf"/>
</dbReference>
<evidence type="ECO:0000259" key="10">
    <source>
        <dbReference type="PROSITE" id="PS50893"/>
    </source>
</evidence>
<keyword evidence="3" id="KW-1003">Cell membrane</keyword>
<evidence type="ECO:0000313" key="12">
    <source>
        <dbReference type="Proteomes" id="UP000565455"/>
    </source>
</evidence>
<dbReference type="InterPro" id="IPR003593">
    <property type="entry name" value="AAA+_ATPase"/>
</dbReference>
<dbReference type="CDD" id="cd03258">
    <property type="entry name" value="ABC_MetN_methionine_transporter"/>
    <property type="match status" value="1"/>
</dbReference>
<keyword evidence="12" id="KW-1185">Reference proteome</keyword>
<keyword evidence="7" id="KW-0029">Amino-acid transport</keyword>
<dbReference type="InterPro" id="IPR003439">
    <property type="entry name" value="ABC_transporter-like_ATP-bd"/>
</dbReference>
<dbReference type="Gene3D" id="3.40.50.300">
    <property type="entry name" value="P-loop containing nucleotide triphosphate hydrolases"/>
    <property type="match status" value="1"/>
</dbReference>